<reference evidence="4 5" key="1">
    <citation type="submission" date="2018-08" db="EMBL/GenBank/DDBJ databases">
        <title>A genome reference for cultivated species of the human gut microbiota.</title>
        <authorList>
            <person name="Zou Y."/>
            <person name="Xue W."/>
            <person name="Luo G."/>
        </authorList>
    </citation>
    <scope>NUCLEOTIDE SEQUENCE [LARGE SCALE GENOMIC DNA]</scope>
    <source>
        <strain evidence="4 5">AM07-24</strain>
    </source>
</reference>
<keyword evidence="1 3" id="KW-0812">Transmembrane</keyword>
<protein>
    <submittedName>
        <fullName evidence="4">ECF transporter S component</fullName>
    </submittedName>
</protein>
<feature type="transmembrane region" description="Helical" evidence="3">
    <location>
        <begin position="75"/>
        <end position="94"/>
    </location>
</feature>
<dbReference type="Proteomes" id="UP000284841">
    <property type="component" value="Unassembled WGS sequence"/>
</dbReference>
<comment type="caution">
    <text evidence="4">The sequence shown here is derived from an EMBL/GenBank/DDBJ whole genome shotgun (WGS) entry which is preliminary data.</text>
</comment>
<keyword evidence="2 3" id="KW-1133">Transmembrane helix</keyword>
<keyword evidence="5" id="KW-1185">Reference proteome</keyword>
<gene>
    <name evidence="4" type="ORF">DW099_16355</name>
</gene>
<name>A0A415DXA8_9FIRM</name>
<evidence type="ECO:0000256" key="3">
    <source>
        <dbReference type="SAM" id="Phobius"/>
    </source>
</evidence>
<dbReference type="STRING" id="1776384.GCA_900086585_00041"/>
<keyword evidence="3" id="KW-0472">Membrane</keyword>
<feature type="transmembrane region" description="Helical" evidence="3">
    <location>
        <begin position="20"/>
        <end position="39"/>
    </location>
</feature>
<feature type="transmembrane region" description="Helical" evidence="3">
    <location>
        <begin position="229"/>
        <end position="255"/>
    </location>
</feature>
<feature type="transmembrane region" description="Helical" evidence="3">
    <location>
        <begin position="45"/>
        <end position="63"/>
    </location>
</feature>
<dbReference type="Pfam" id="PF07155">
    <property type="entry name" value="ECF-ribofla_trS"/>
    <property type="match status" value="1"/>
</dbReference>
<organism evidence="4 5">
    <name type="scientific">Emergencia timonensis</name>
    <dbReference type="NCBI Taxonomy" id="1776384"/>
    <lineage>
        <taxon>Bacteria</taxon>
        <taxon>Bacillati</taxon>
        <taxon>Bacillota</taxon>
        <taxon>Clostridia</taxon>
        <taxon>Peptostreptococcales</taxon>
        <taxon>Anaerovoracaceae</taxon>
        <taxon>Emergencia</taxon>
    </lineage>
</organism>
<dbReference type="Gene3D" id="1.10.1760.20">
    <property type="match status" value="1"/>
</dbReference>
<dbReference type="InterPro" id="IPR009825">
    <property type="entry name" value="ECF_substrate-spec-like"/>
</dbReference>
<dbReference type="PANTHER" id="PTHR37815">
    <property type="entry name" value="UPF0397 PROTEIN BC_2624-RELATED"/>
    <property type="match status" value="1"/>
</dbReference>
<accession>A0A415DXA8</accession>
<dbReference type="GO" id="GO:0016020">
    <property type="term" value="C:membrane"/>
    <property type="evidence" value="ECO:0007669"/>
    <property type="project" value="InterPro"/>
</dbReference>
<proteinExistence type="predicted"/>
<sequence>MAKSYDLTQYEAAHRKRTLLSALLIFLAMPVTIFIGIQFDQNKYMIISVLLLIYTMLPFFMVFENRKPKAREIVLIAMMSALTVCVHIFFHITLPLQIGTAMIIISGISLGPEAGFLIGAISRFVCNFYMGQGPWTPWQMFCWGILGFLAGMAFNKVDLDQLKSRNFKLIMGPVICILFGLIIAYVSYQLWPGRDKSLIGWRLYAFGLLGLLAGMLLQRKRLPVDGITLAVFTFFTTFIIYGGIMNLCALVISAGTPGGNSLSLESMRVLYISGVPYDAFHAGSAALCIFLFGNSIIRKLERIKIKYGIYK</sequence>
<evidence type="ECO:0000256" key="2">
    <source>
        <dbReference type="ARBA" id="ARBA00022989"/>
    </source>
</evidence>
<dbReference type="RefSeq" id="WP_118336391.1">
    <property type="nucleotide sequence ID" value="NZ_AP025567.1"/>
</dbReference>
<dbReference type="OrthoDB" id="5198189at2"/>
<evidence type="ECO:0000313" key="5">
    <source>
        <dbReference type="Proteomes" id="UP000284841"/>
    </source>
</evidence>
<evidence type="ECO:0000256" key="1">
    <source>
        <dbReference type="ARBA" id="ARBA00022692"/>
    </source>
</evidence>
<evidence type="ECO:0000313" key="4">
    <source>
        <dbReference type="EMBL" id="RHJ85263.1"/>
    </source>
</evidence>
<feature type="transmembrane region" description="Helical" evidence="3">
    <location>
        <begin position="199"/>
        <end position="217"/>
    </location>
</feature>
<feature type="transmembrane region" description="Helical" evidence="3">
    <location>
        <begin position="138"/>
        <end position="157"/>
    </location>
</feature>
<dbReference type="AlphaFoldDB" id="A0A415DXA8"/>
<dbReference type="EMBL" id="QRMS01000005">
    <property type="protein sequence ID" value="RHJ85263.1"/>
    <property type="molecule type" value="Genomic_DNA"/>
</dbReference>
<feature type="transmembrane region" description="Helical" evidence="3">
    <location>
        <begin position="275"/>
        <end position="297"/>
    </location>
</feature>
<dbReference type="PANTHER" id="PTHR37815:SF3">
    <property type="entry name" value="UPF0397 PROTEIN SPR0429"/>
    <property type="match status" value="1"/>
</dbReference>
<feature type="transmembrane region" description="Helical" evidence="3">
    <location>
        <begin position="169"/>
        <end position="187"/>
    </location>
</feature>